<dbReference type="EMBL" id="PFMR01000365">
    <property type="protein sequence ID" value="PIZ14268.1"/>
    <property type="molecule type" value="Genomic_DNA"/>
</dbReference>
<keyword evidence="1" id="KW-0812">Transmembrane</keyword>
<feature type="transmembrane region" description="Helical" evidence="1">
    <location>
        <begin position="69"/>
        <end position="101"/>
    </location>
</feature>
<name>A0A2M7S4P6_9BACT</name>
<proteinExistence type="predicted"/>
<feature type="transmembrane region" description="Helical" evidence="1">
    <location>
        <begin position="285"/>
        <end position="307"/>
    </location>
</feature>
<dbReference type="Proteomes" id="UP000229307">
    <property type="component" value="Unassembled WGS sequence"/>
</dbReference>
<feature type="transmembrane region" description="Helical" evidence="1">
    <location>
        <begin position="361"/>
        <end position="382"/>
    </location>
</feature>
<dbReference type="Pfam" id="PF20581">
    <property type="entry name" value="DUF6785"/>
    <property type="match status" value="1"/>
</dbReference>
<feature type="transmembrane region" description="Helical" evidence="1">
    <location>
        <begin position="261"/>
        <end position="278"/>
    </location>
</feature>
<gene>
    <name evidence="4" type="ORF">COY52_13035</name>
</gene>
<dbReference type="InterPro" id="IPR046711">
    <property type="entry name" value="DUF6784"/>
</dbReference>
<evidence type="ECO:0000313" key="5">
    <source>
        <dbReference type="Proteomes" id="UP000229307"/>
    </source>
</evidence>
<reference evidence="5" key="1">
    <citation type="submission" date="2017-09" db="EMBL/GenBank/DDBJ databases">
        <title>Depth-based differentiation of microbial function through sediment-hosted aquifers and enrichment of novel symbionts in the deep terrestrial subsurface.</title>
        <authorList>
            <person name="Probst A.J."/>
            <person name="Ladd B."/>
            <person name="Jarett J.K."/>
            <person name="Geller-Mcgrath D.E."/>
            <person name="Sieber C.M.K."/>
            <person name="Emerson J.B."/>
            <person name="Anantharaman K."/>
            <person name="Thomas B.C."/>
            <person name="Malmstrom R."/>
            <person name="Stieglmeier M."/>
            <person name="Klingl A."/>
            <person name="Woyke T."/>
            <person name="Ryan C.M."/>
            <person name="Banfield J.F."/>
        </authorList>
    </citation>
    <scope>NUCLEOTIDE SEQUENCE [LARGE SCALE GENOMIC DNA]</scope>
</reference>
<keyword evidence="1" id="KW-0472">Membrane</keyword>
<organism evidence="4 5">
    <name type="scientific">Candidatus Desantisbacteria bacterium CG_4_10_14_0_8_um_filter_48_22</name>
    <dbReference type="NCBI Taxonomy" id="1974543"/>
    <lineage>
        <taxon>Bacteria</taxon>
        <taxon>Candidatus Desantisiibacteriota</taxon>
    </lineage>
</organism>
<evidence type="ECO:0008006" key="6">
    <source>
        <dbReference type="Google" id="ProtNLM"/>
    </source>
</evidence>
<evidence type="ECO:0000259" key="2">
    <source>
        <dbReference type="Pfam" id="PF20580"/>
    </source>
</evidence>
<feature type="domain" description="DUF6784" evidence="2">
    <location>
        <begin position="544"/>
        <end position="640"/>
    </location>
</feature>
<protein>
    <recommendedName>
        <fullName evidence="6">Peptide transporter</fullName>
    </recommendedName>
</protein>
<comment type="caution">
    <text evidence="4">The sequence shown here is derived from an EMBL/GenBank/DDBJ whole genome shotgun (WGS) entry which is preliminary data.</text>
</comment>
<feature type="transmembrane region" description="Helical" evidence="1">
    <location>
        <begin position="388"/>
        <end position="410"/>
    </location>
</feature>
<feature type="transmembrane region" description="Helical" evidence="1">
    <location>
        <begin position="484"/>
        <end position="504"/>
    </location>
</feature>
<feature type="transmembrane region" description="Helical" evidence="1">
    <location>
        <begin position="150"/>
        <end position="171"/>
    </location>
</feature>
<sequence>MIRMRAILVGLLAVAVLGIVTPICDLRWIGSLIGATYMPVGAVFLLFFFVFILNWLLKLFKVQFSAQELLLIYGMMAVSSGIPSFGFAVHVIPIMIAPFYYATATNQYEKLIHPLIPDWMAPKNPDTIKWFFEGLPQGQKLPWKDWVGPLFWWTLLVLAIYLVMLSLAIMVRKHWVEDEKLVFPLVQVPLEMVKEEDGKPSMVPAFFKSRAMWIAFLIPAVIYSIKALNLYFPAIPNINLDFRMEGALATMGKPWNALNPFWLKIFFAVIGLTYLIPVDLAFSLWFFYLFFQLQTLIGAAAGFQMPMFPNAYARAFQGYQAAGGIIAMGVLLMWAMRADLKKMFVTVWKNVSKAEDKGEAIAYRLAVVGLIAGFLFICFWAMAAGAKFWAIALWAIIFFFIVLVTTRFVAEGGLFYVHHEFYPLELIFPFGGSGGMTASTIYTLAAFNQVFAREYRVSLMPFMLNNLKMSDEAKINRKTMVMSMGLAILLVIAVSYVTILTLMYKYGGVNLTDWFTKWLPDQHVTGRAAYYINNPVKASVKDAVTMIAGGGATVFLFVMRRMFLWWPFHPLGYVMGGGYAMNHIWFSTFLGWLAKVVVIRLGGLKVYQKLLPAFLGLVLGEFVTIGAWVIVDLCTGARGHFLLWI</sequence>
<evidence type="ECO:0000259" key="3">
    <source>
        <dbReference type="Pfam" id="PF20581"/>
    </source>
</evidence>
<keyword evidence="1" id="KW-1133">Transmembrane helix</keyword>
<feature type="transmembrane region" description="Helical" evidence="1">
    <location>
        <begin position="584"/>
        <end position="604"/>
    </location>
</feature>
<evidence type="ECO:0000313" key="4">
    <source>
        <dbReference type="EMBL" id="PIZ14268.1"/>
    </source>
</evidence>
<feature type="transmembrane region" description="Helical" evidence="1">
    <location>
        <begin position="543"/>
        <end position="563"/>
    </location>
</feature>
<dbReference type="InterPro" id="IPR046712">
    <property type="entry name" value="DUF6785"/>
</dbReference>
<accession>A0A2M7S4P6</accession>
<feature type="transmembrane region" description="Helical" evidence="1">
    <location>
        <begin position="211"/>
        <end position="232"/>
    </location>
</feature>
<dbReference type="Pfam" id="PF20580">
    <property type="entry name" value="DUF6784"/>
    <property type="match status" value="1"/>
</dbReference>
<feature type="transmembrane region" description="Helical" evidence="1">
    <location>
        <begin position="319"/>
        <end position="340"/>
    </location>
</feature>
<feature type="domain" description="DUF6785" evidence="3">
    <location>
        <begin position="3"/>
        <end position="507"/>
    </location>
</feature>
<evidence type="ECO:0000256" key="1">
    <source>
        <dbReference type="SAM" id="Phobius"/>
    </source>
</evidence>
<feature type="transmembrane region" description="Helical" evidence="1">
    <location>
        <begin position="610"/>
        <end position="631"/>
    </location>
</feature>
<feature type="transmembrane region" description="Helical" evidence="1">
    <location>
        <begin position="32"/>
        <end position="57"/>
    </location>
</feature>
<dbReference type="AlphaFoldDB" id="A0A2M7S4P6"/>